<protein>
    <submittedName>
        <fullName evidence="1">Uncharacterized protein</fullName>
    </submittedName>
</protein>
<sequence>MPRKRSRNTTRQTKLNFSPVPASSPGAAHLPIQDRDRVTAQTYDGFPSKKRKVAYGRTQFTRPIIDSEDEPEPSFGLPTPKKSSQALGRDKSYKRDAERGMRLGMPVATQLHGMFGTSDDEQLVSSSSSSETSEDEPAPIKPTPKKRTKDRQLKAAKSTSLQKSGYEGDRKSSRLRQSSHKQNQIPLREPESDLQSASKRARSVKNDKTAANLQRSNETDSVLGRLSSPEVVNMKNESSDSEVMPDTTPARRTCRPTIRRQRGSLFEVPDEAVEQEESEDDDVPLSMHTRRGARYRLTPEDEESEDEIRTPGRRLIRKKIQHDVSDGDSDEEEPTPARGHSHRKDQQRVRKEQEDLEEDLEFLRSSPPPDNGRLRNRSSRPMNARQKALEALKRRRAGPRSELSPSVPSARKGAFVRSDLEDDLEVIGGDEEEEENGDGEVDEDEDFSTDDVHPYNCRVDTLDMFQENVDDADFVVDEDENGDDFLGAPAELSGIPLAFTSMNSKKPRELFKYAIEWMVQKKINPGFSSDDEIYELTFRKLNDEVNGLVNSKFSSSVWTPDFTRALRSRPDITINEISKLERDVTSPHCQACNRTKHPASYNISFSGKPYNKDTLEPLYEDDDDDKDSTSDSDEEDSDSDSISLDSAGNKKEYNANGEVLPPASTVFTLGSTCKANAQVAHTLRHWRYHLYTWVIDYLVTQGHQTPEKLLKRDKWSQRKREKYANKIVDRMEKDGQIRKLHSLYRDQIDFALETKNDYNRGWGRRG</sequence>
<accession>A0ACB6QPI4</accession>
<keyword evidence="2" id="KW-1185">Reference proteome</keyword>
<gene>
    <name evidence="1" type="ORF">BDR25DRAFT_344129</name>
</gene>
<evidence type="ECO:0000313" key="1">
    <source>
        <dbReference type="EMBL" id="KAF2468913.1"/>
    </source>
</evidence>
<comment type="caution">
    <text evidence="1">The sequence shown here is derived from an EMBL/GenBank/DDBJ whole genome shotgun (WGS) entry which is preliminary data.</text>
</comment>
<name>A0ACB6QPI4_9PLEO</name>
<reference evidence="1" key="1">
    <citation type="journal article" date="2020" name="Stud. Mycol.">
        <title>101 Dothideomycetes genomes: a test case for predicting lifestyles and emergence of pathogens.</title>
        <authorList>
            <person name="Haridas S."/>
            <person name="Albert R."/>
            <person name="Binder M."/>
            <person name="Bloem J."/>
            <person name="Labutti K."/>
            <person name="Salamov A."/>
            <person name="Andreopoulos B."/>
            <person name="Baker S."/>
            <person name="Barry K."/>
            <person name="Bills G."/>
            <person name="Bluhm B."/>
            <person name="Cannon C."/>
            <person name="Castanera R."/>
            <person name="Culley D."/>
            <person name="Daum C."/>
            <person name="Ezra D."/>
            <person name="Gonzalez J."/>
            <person name="Henrissat B."/>
            <person name="Kuo A."/>
            <person name="Liang C."/>
            <person name="Lipzen A."/>
            <person name="Lutzoni F."/>
            <person name="Magnuson J."/>
            <person name="Mondo S."/>
            <person name="Nolan M."/>
            <person name="Ohm R."/>
            <person name="Pangilinan J."/>
            <person name="Park H.-J."/>
            <person name="Ramirez L."/>
            <person name="Alfaro M."/>
            <person name="Sun H."/>
            <person name="Tritt A."/>
            <person name="Yoshinaga Y."/>
            <person name="Zwiers L.-H."/>
            <person name="Turgeon B."/>
            <person name="Goodwin S."/>
            <person name="Spatafora J."/>
            <person name="Crous P."/>
            <person name="Grigoriev I."/>
        </authorList>
    </citation>
    <scope>NUCLEOTIDE SEQUENCE</scope>
    <source>
        <strain evidence="1">ATCC 200398</strain>
    </source>
</reference>
<dbReference type="Proteomes" id="UP000799755">
    <property type="component" value="Unassembled WGS sequence"/>
</dbReference>
<evidence type="ECO:0000313" key="2">
    <source>
        <dbReference type="Proteomes" id="UP000799755"/>
    </source>
</evidence>
<organism evidence="1 2">
    <name type="scientific">Lindgomyces ingoldianus</name>
    <dbReference type="NCBI Taxonomy" id="673940"/>
    <lineage>
        <taxon>Eukaryota</taxon>
        <taxon>Fungi</taxon>
        <taxon>Dikarya</taxon>
        <taxon>Ascomycota</taxon>
        <taxon>Pezizomycotina</taxon>
        <taxon>Dothideomycetes</taxon>
        <taxon>Pleosporomycetidae</taxon>
        <taxon>Pleosporales</taxon>
        <taxon>Lindgomycetaceae</taxon>
        <taxon>Lindgomyces</taxon>
    </lineage>
</organism>
<dbReference type="EMBL" id="MU003514">
    <property type="protein sequence ID" value="KAF2468913.1"/>
    <property type="molecule type" value="Genomic_DNA"/>
</dbReference>
<proteinExistence type="predicted"/>